<reference evidence="1 2" key="1">
    <citation type="journal article" date="2015" name="Genome Biol. Evol.">
        <title>Comparative Genomics of a Bacterivorous Green Alga Reveals Evolutionary Causalities and Consequences of Phago-Mixotrophic Mode of Nutrition.</title>
        <authorList>
            <person name="Burns J.A."/>
            <person name="Paasch A."/>
            <person name="Narechania A."/>
            <person name="Kim E."/>
        </authorList>
    </citation>
    <scope>NUCLEOTIDE SEQUENCE [LARGE SCALE GENOMIC DNA]</scope>
    <source>
        <strain evidence="1 2">PLY_AMNH</strain>
    </source>
</reference>
<dbReference type="EMBL" id="LGRX02006364">
    <property type="protein sequence ID" value="KAK3276836.1"/>
    <property type="molecule type" value="Genomic_DNA"/>
</dbReference>
<dbReference type="AlphaFoldDB" id="A0AAE0GEX5"/>
<evidence type="ECO:0000313" key="2">
    <source>
        <dbReference type="Proteomes" id="UP001190700"/>
    </source>
</evidence>
<name>A0AAE0GEX5_9CHLO</name>
<proteinExistence type="predicted"/>
<evidence type="ECO:0000313" key="1">
    <source>
        <dbReference type="EMBL" id="KAK3276836.1"/>
    </source>
</evidence>
<keyword evidence="2" id="KW-1185">Reference proteome</keyword>
<accession>A0AAE0GEX5</accession>
<sequence length="159" mass="17475">MGASTRYGRDGPSKDSGNLYRTRLEEVTSKYPRVLMLGESMGASAGLLFSDLATNVMAFCPQVDLSTAAIRPEFSEQCYGQLQSTLLGALEKTEGKVVVHIGQWSPDQAQARILGDSKVEIVVHPIDNHRVAIELNRYNKLLPLIKDTIIRELEMAAIA</sequence>
<gene>
    <name evidence="1" type="ORF">CYMTET_15120</name>
</gene>
<protein>
    <submittedName>
        <fullName evidence="1">Uncharacterized protein</fullName>
    </submittedName>
</protein>
<organism evidence="1 2">
    <name type="scientific">Cymbomonas tetramitiformis</name>
    <dbReference type="NCBI Taxonomy" id="36881"/>
    <lineage>
        <taxon>Eukaryota</taxon>
        <taxon>Viridiplantae</taxon>
        <taxon>Chlorophyta</taxon>
        <taxon>Pyramimonadophyceae</taxon>
        <taxon>Pyramimonadales</taxon>
        <taxon>Pyramimonadaceae</taxon>
        <taxon>Cymbomonas</taxon>
    </lineage>
</organism>
<dbReference type="Proteomes" id="UP001190700">
    <property type="component" value="Unassembled WGS sequence"/>
</dbReference>
<comment type="caution">
    <text evidence="1">The sequence shown here is derived from an EMBL/GenBank/DDBJ whole genome shotgun (WGS) entry which is preliminary data.</text>
</comment>